<sequence length="57" mass="6006">MCAETRKALLNAGKLIAFTFTLGVAFQLGVSLTSQISPRVDVLEIQTADQGAEKPVG</sequence>
<accession>A0A1G7SX13</accession>
<gene>
    <name evidence="1" type="ORF">SAMN05216571_10828</name>
</gene>
<dbReference type="AlphaFoldDB" id="A0A1G7SX13"/>
<dbReference type="RefSeq" id="WP_175491663.1">
    <property type="nucleotide sequence ID" value="NZ_FNCI01000008.1"/>
</dbReference>
<dbReference type="Proteomes" id="UP000198641">
    <property type="component" value="Unassembled WGS sequence"/>
</dbReference>
<dbReference type="EMBL" id="FNCI01000008">
    <property type="protein sequence ID" value="SDG27603.1"/>
    <property type="molecule type" value="Genomic_DNA"/>
</dbReference>
<protein>
    <submittedName>
        <fullName evidence="1">Uncharacterized protein</fullName>
    </submittedName>
</protein>
<keyword evidence="2" id="KW-1185">Reference proteome</keyword>
<dbReference type="STRING" id="284577.SAMN05216571_10828"/>
<organism evidence="1 2">
    <name type="scientific">Onishia taeanensis</name>
    <dbReference type="NCBI Taxonomy" id="284577"/>
    <lineage>
        <taxon>Bacteria</taxon>
        <taxon>Pseudomonadati</taxon>
        <taxon>Pseudomonadota</taxon>
        <taxon>Gammaproteobacteria</taxon>
        <taxon>Oceanospirillales</taxon>
        <taxon>Halomonadaceae</taxon>
        <taxon>Onishia</taxon>
    </lineage>
</organism>
<evidence type="ECO:0000313" key="2">
    <source>
        <dbReference type="Proteomes" id="UP000198641"/>
    </source>
</evidence>
<reference evidence="1 2" key="1">
    <citation type="submission" date="2016-10" db="EMBL/GenBank/DDBJ databases">
        <authorList>
            <person name="de Groot N.N."/>
        </authorList>
    </citation>
    <scope>NUCLEOTIDE SEQUENCE [LARGE SCALE GENOMIC DNA]</scope>
    <source>
        <strain evidence="1 2">BH539</strain>
    </source>
</reference>
<name>A0A1G7SX13_9GAMM</name>
<evidence type="ECO:0000313" key="1">
    <source>
        <dbReference type="EMBL" id="SDG27603.1"/>
    </source>
</evidence>
<proteinExistence type="predicted"/>